<dbReference type="OrthoDB" id="361029at2759"/>
<evidence type="ECO:0000313" key="5">
    <source>
        <dbReference type="Proteomes" id="UP000075714"/>
    </source>
</evidence>
<organism evidence="4 5">
    <name type="scientific">Gonium pectorale</name>
    <name type="common">Green alga</name>
    <dbReference type="NCBI Taxonomy" id="33097"/>
    <lineage>
        <taxon>Eukaryota</taxon>
        <taxon>Viridiplantae</taxon>
        <taxon>Chlorophyta</taxon>
        <taxon>core chlorophytes</taxon>
        <taxon>Chlorophyceae</taxon>
        <taxon>CS clade</taxon>
        <taxon>Chlamydomonadales</taxon>
        <taxon>Volvocaceae</taxon>
        <taxon>Gonium</taxon>
    </lineage>
</organism>
<name>A0A150G974_GONPE</name>
<feature type="signal peptide" evidence="3">
    <location>
        <begin position="1"/>
        <end position="19"/>
    </location>
</feature>
<gene>
    <name evidence="4" type="ORF">GPECTOR_49g494</name>
</gene>
<proteinExistence type="inferred from homology"/>
<feature type="compositionally biased region" description="Gly residues" evidence="2">
    <location>
        <begin position="20"/>
        <end position="40"/>
    </location>
</feature>
<comment type="similarity">
    <text evidence="1">Belongs to the class IV-like SAM-binding methyltransferase superfamily.</text>
</comment>
<evidence type="ECO:0000313" key="4">
    <source>
        <dbReference type="EMBL" id="KXZ45910.1"/>
    </source>
</evidence>
<keyword evidence="5" id="KW-1185">Reference proteome</keyword>
<evidence type="ECO:0000256" key="1">
    <source>
        <dbReference type="ARBA" id="ARBA00009841"/>
    </source>
</evidence>
<protein>
    <submittedName>
        <fullName evidence="4">Uncharacterized protein</fullName>
    </submittedName>
</protein>
<dbReference type="Gene3D" id="3.40.1280.10">
    <property type="match status" value="1"/>
</dbReference>
<feature type="region of interest" description="Disordered" evidence="2">
    <location>
        <begin position="20"/>
        <end position="52"/>
    </location>
</feature>
<dbReference type="AlphaFoldDB" id="A0A150G974"/>
<dbReference type="Pfam" id="PF02598">
    <property type="entry name" value="Methyltrn_RNA_3"/>
    <property type="match status" value="1"/>
</dbReference>
<accession>A0A150G974</accession>
<dbReference type="InterPro" id="IPR003750">
    <property type="entry name" value="Put_MeTrfase-C9orf114-like"/>
</dbReference>
<evidence type="ECO:0000256" key="2">
    <source>
        <dbReference type="SAM" id="MobiDB-lite"/>
    </source>
</evidence>
<dbReference type="EMBL" id="LSYV01000050">
    <property type="protein sequence ID" value="KXZ45910.1"/>
    <property type="molecule type" value="Genomic_DNA"/>
</dbReference>
<sequence length="110" mass="11112">MPAFKHALIVFGGAGGAAAGGAGGVGGGKGSAAKAGGGAKAGAAPWSTPQPDLEQLVPRVPDWEHKTPQDVFNLYLNTTPHLGSLRLRPEDAVPIALSYLVSPLLKYGKA</sequence>
<reference evidence="5" key="1">
    <citation type="journal article" date="2016" name="Nat. Commun.">
        <title>The Gonium pectorale genome demonstrates co-option of cell cycle regulation during the evolution of multicellularity.</title>
        <authorList>
            <person name="Hanschen E.R."/>
            <person name="Marriage T.N."/>
            <person name="Ferris P.J."/>
            <person name="Hamaji T."/>
            <person name="Toyoda A."/>
            <person name="Fujiyama A."/>
            <person name="Neme R."/>
            <person name="Noguchi H."/>
            <person name="Minakuchi Y."/>
            <person name="Suzuki M."/>
            <person name="Kawai-Toyooka H."/>
            <person name="Smith D.R."/>
            <person name="Sparks H."/>
            <person name="Anderson J."/>
            <person name="Bakaric R."/>
            <person name="Luria V."/>
            <person name="Karger A."/>
            <person name="Kirschner M.W."/>
            <person name="Durand P.M."/>
            <person name="Michod R.E."/>
            <person name="Nozaki H."/>
            <person name="Olson B.J."/>
        </authorList>
    </citation>
    <scope>NUCLEOTIDE SEQUENCE [LARGE SCALE GENOMIC DNA]</scope>
    <source>
        <strain evidence="5">NIES-2863</strain>
    </source>
</reference>
<feature type="chain" id="PRO_5007561993" evidence="3">
    <location>
        <begin position="20"/>
        <end position="110"/>
    </location>
</feature>
<evidence type="ECO:0000256" key="3">
    <source>
        <dbReference type="SAM" id="SignalP"/>
    </source>
</evidence>
<comment type="caution">
    <text evidence="4">The sequence shown here is derived from an EMBL/GenBank/DDBJ whole genome shotgun (WGS) entry which is preliminary data.</text>
</comment>
<dbReference type="Proteomes" id="UP000075714">
    <property type="component" value="Unassembled WGS sequence"/>
</dbReference>
<dbReference type="InterPro" id="IPR029026">
    <property type="entry name" value="tRNA_m1G_MTases_N"/>
</dbReference>
<keyword evidence="3" id="KW-0732">Signal</keyword>
<dbReference type="STRING" id="33097.A0A150G974"/>